<feature type="compositionally biased region" description="Polar residues" evidence="13">
    <location>
        <begin position="1727"/>
        <end position="1755"/>
    </location>
</feature>
<evidence type="ECO:0000256" key="1">
    <source>
        <dbReference type="ARBA" id="ARBA00000768"/>
    </source>
</evidence>
<dbReference type="SMART" id="SM00330">
    <property type="entry name" value="PIPKc"/>
    <property type="match status" value="1"/>
</dbReference>
<feature type="compositionally biased region" description="Polar residues" evidence="13">
    <location>
        <begin position="1806"/>
        <end position="1820"/>
    </location>
</feature>
<keyword evidence="9 12" id="KW-0067">ATP-binding</keyword>
<proteinExistence type="predicted"/>
<feature type="compositionally biased region" description="Low complexity" evidence="13">
    <location>
        <begin position="1856"/>
        <end position="1872"/>
    </location>
</feature>
<feature type="compositionally biased region" description="Low complexity" evidence="13">
    <location>
        <begin position="18"/>
        <end position="35"/>
    </location>
</feature>
<feature type="compositionally biased region" description="Polar residues" evidence="13">
    <location>
        <begin position="1652"/>
        <end position="1662"/>
    </location>
</feature>
<feature type="region of interest" description="Disordered" evidence="13">
    <location>
        <begin position="1079"/>
        <end position="1131"/>
    </location>
</feature>
<keyword evidence="4" id="KW-0479">Metal-binding</keyword>
<feature type="region of interest" description="Disordered" evidence="13">
    <location>
        <begin position="694"/>
        <end position="768"/>
    </location>
</feature>
<dbReference type="SUPFAM" id="SSF52029">
    <property type="entry name" value="GroEL apical domain-like"/>
    <property type="match status" value="1"/>
</dbReference>
<evidence type="ECO:0000256" key="6">
    <source>
        <dbReference type="ARBA" id="ARBA00022771"/>
    </source>
</evidence>
<feature type="domain" description="PIPK" evidence="15">
    <location>
        <begin position="2107"/>
        <end position="2438"/>
    </location>
</feature>
<name>A0A8K0X1M0_9PEZI</name>
<dbReference type="FunFam" id="3.30.810.10:FF:000001">
    <property type="entry name" value="1-phosphatidylinositol 3-phosphate 5-kinase FAB1"/>
    <property type="match status" value="1"/>
</dbReference>
<dbReference type="Gene3D" id="3.30.810.10">
    <property type="entry name" value="2-Layer Sandwich"/>
    <property type="match status" value="1"/>
</dbReference>
<dbReference type="InterPro" id="IPR002423">
    <property type="entry name" value="Cpn60/GroEL/TCP-1"/>
</dbReference>
<dbReference type="Gene3D" id="3.30.40.10">
    <property type="entry name" value="Zinc/RING finger domain, C3HC4 (zinc finger)"/>
    <property type="match status" value="1"/>
</dbReference>
<dbReference type="PANTHER" id="PTHR45748:SF7">
    <property type="entry name" value="1-PHOSPHATIDYLINOSITOL 3-PHOSPHATE 5-KINASE-RELATED"/>
    <property type="match status" value="1"/>
</dbReference>
<feature type="region of interest" description="Disordered" evidence="13">
    <location>
        <begin position="115"/>
        <end position="375"/>
    </location>
</feature>
<feature type="compositionally biased region" description="Polar residues" evidence="13">
    <location>
        <begin position="1985"/>
        <end position="1996"/>
    </location>
</feature>
<feature type="compositionally biased region" description="Low complexity" evidence="13">
    <location>
        <begin position="144"/>
        <end position="153"/>
    </location>
</feature>
<feature type="compositionally biased region" description="Polar residues" evidence="13">
    <location>
        <begin position="164"/>
        <end position="191"/>
    </location>
</feature>
<feature type="compositionally biased region" description="Basic and acidic residues" evidence="13">
    <location>
        <begin position="1756"/>
        <end position="1766"/>
    </location>
</feature>
<feature type="domain" description="FYVE-type" evidence="14">
    <location>
        <begin position="432"/>
        <end position="491"/>
    </location>
</feature>
<keyword evidence="5 12" id="KW-0547">Nucleotide-binding</keyword>
<dbReference type="InterPro" id="IPR011011">
    <property type="entry name" value="Znf_FYVE_PHD"/>
</dbReference>
<keyword evidence="6 11" id="KW-0863">Zinc-finger</keyword>
<dbReference type="InterPro" id="IPR002498">
    <property type="entry name" value="PInositol-4-P-4/5-kinase_core"/>
</dbReference>
<dbReference type="Pfam" id="PF00118">
    <property type="entry name" value="Cpn60_TCP1"/>
    <property type="match status" value="1"/>
</dbReference>
<dbReference type="Pfam" id="PF01363">
    <property type="entry name" value="FYVE"/>
    <property type="match status" value="1"/>
</dbReference>
<evidence type="ECO:0000256" key="3">
    <source>
        <dbReference type="ARBA" id="ARBA00022679"/>
    </source>
</evidence>
<feature type="region of interest" description="Disordered" evidence="13">
    <location>
        <begin position="1"/>
        <end position="36"/>
    </location>
</feature>
<feature type="compositionally biased region" description="Polar residues" evidence="13">
    <location>
        <begin position="125"/>
        <end position="134"/>
    </location>
</feature>
<gene>
    <name evidence="16" type="ORF">B0T11DRAFT_230488</name>
</gene>
<feature type="compositionally biased region" description="Low complexity" evidence="13">
    <location>
        <begin position="1767"/>
        <end position="1783"/>
    </location>
</feature>
<feature type="compositionally biased region" description="Low complexity" evidence="13">
    <location>
        <begin position="292"/>
        <end position="309"/>
    </location>
</feature>
<dbReference type="InterPro" id="IPR027409">
    <property type="entry name" value="GroEL-like_apical_dom_sf"/>
</dbReference>
<feature type="compositionally biased region" description="Polar residues" evidence="13">
    <location>
        <begin position="273"/>
        <end position="283"/>
    </location>
</feature>
<dbReference type="PROSITE" id="PS50178">
    <property type="entry name" value="ZF_FYVE"/>
    <property type="match status" value="1"/>
</dbReference>
<dbReference type="EMBL" id="JAGPXD010000005">
    <property type="protein sequence ID" value="KAH7353738.1"/>
    <property type="molecule type" value="Genomic_DNA"/>
</dbReference>
<dbReference type="Pfam" id="PF01504">
    <property type="entry name" value="PIP5K"/>
    <property type="match status" value="2"/>
</dbReference>
<dbReference type="GO" id="GO:0005524">
    <property type="term" value="F:ATP binding"/>
    <property type="evidence" value="ECO:0007669"/>
    <property type="project" value="UniProtKB-UniRule"/>
</dbReference>
<dbReference type="Proteomes" id="UP000813385">
    <property type="component" value="Unassembled WGS sequence"/>
</dbReference>
<accession>A0A8K0X1M0</accession>
<evidence type="ECO:0000256" key="12">
    <source>
        <dbReference type="PROSITE-ProRule" id="PRU00781"/>
    </source>
</evidence>
<dbReference type="SUPFAM" id="SSF56104">
    <property type="entry name" value="SAICAR synthase-like"/>
    <property type="match status" value="1"/>
</dbReference>
<feature type="compositionally biased region" description="Low complexity" evidence="13">
    <location>
        <begin position="192"/>
        <end position="207"/>
    </location>
</feature>
<evidence type="ECO:0000256" key="5">
    <source>
        <dbReference type="ARBA" id="ARBA00022741"/>
    </source>
</evidence>
<dbReference type="InterPro" id="IPR044769">
    <property type="entry name" value="PIKfyve_PIPKc"/>
</dbReference>
<feature type="compositionally biased region" description="Basic and acidic residues" evidence="13">
    <location>
        <begin position="1825"/>
        <end position="1853"/>
    </location>
</feature>
<dbReference type="Gene3D" id="3.50.7.10">
    <property type="entry name" value="GroEL"/>
    <property type="match status" value="1"/>
</dbReference>
<dbReference type="InterPro" id="IPR027484">
    <property type="entry name" value="PInositol-4-P-5-kinase_N"/>
</dbReference>
<sequence>MASDDTLKSPSMAALAPSTGYRSRRGSTTSISTASHIDKEQLAQTLNKIHTSASQSGSLTTFNDYASPPGTLPVAENKGLAAGDLVQNGFSGLYNRLKEAVGAAPVKVPEVSDDNILDAGPKRTTAGSTTSLSARGSVASMPRGDAATTNSSTGTGGLIDGLSSGLTTSGANTNMSDSQIHQLQSSKGTTISSMSASRSSGGRASFSNQKAQPDGLAHSAVSPTMTHRDSGQSSVSADYPPTRSSGRRSISKPNSQPTFPAPESMKKYDRDLSISTDRAQASSRPRRDDGISLDGSLDSPLSPVKAAAAPPLPTLQTDLRHVRTPSGASSLLTAPRRPAVIERISRSRSPHYAPSASSSVDHGAAEPSPINTSAHNSLYHESFGQETQQQMLTSGAMRIPGTTGNEGAPEEVNARLEAMRKQILSKEFWMADETCKECFSCGQPFSAFRRKHHCRVCGFIFDSKCTSIISAQKFGMPGTLRLCKPCLRVLNQRIEGSGSDDSEDDSFLPAIFRPNQAKAAAPKISHTEAEGEEPSFAGIMEDLDDARSISTPMMAIPATRRIDDSNRRSAILEIDAPQLSRPSSSRSLRSMTTGRPQSSGLGHKRHHSRQNFWSRFKPAPENAVPFRQDPSDEMARKPKYPAFHEDNIIDPELAAYMSDESSGDEQMSIFATMSNSDLQPSSFDREKGNFGPFLGGSRKHRFRGGEKSISGLSFTSRGMDDSAPGNLPSLGRPSRRRNLSNVSASVHHHMRSPRPKSSAFNKGPSASHDNIFAENHAIEATKLTRSDSLQEDKEPQVELNSSSMQHVRKLLRQLLEDSEIPNAPAWEKALIPILLQCTDDVVPDVRAGDDMDVRHYVKLKKIPGGKPGDTAYVSGVIFTKNLALKSMPRRILNPRIVLVSFPIEYQRQQQHFMSLQPVIEQEKEFLRVVVNRIINLRPQVLLCEKSVSGVALQYLSEANIAVAYNVKPSVISAVSRCAETDIITSLDRLALQNQAGRSAGFEVKTYVNKNYPGKKKTYIFLSGCAEQLGCTIALRGDSTEVLARMKRITEFMVYVVYNLKLETCLMRDEFIQLPAEGESSSLQSSTRQLPEEQNRSFSVSGEPSQSTSTPQETSADSDQPLQPSLSASVSGSVIGAAEQPEEGIPRPPEPVRTVSLHASHMSSPDAHVPEDVPMPTYYSDMVARYETKILSASPFVKFAQPYLLMKAREQERRLIYLKRLRDQDVVEEETGSEKKTQKFQLIKPEMVHAIGQKAPRQIMEVLHAVHDAEYDKALHNYQTQTRQWENYIQGNLDLFDPYSHQNIVVLYSEICTETKIPCAEPGLIAISFYDQHVDSTGSMDADCTLGNYIELLCLSKDSICTANGCDRAMTEHHRTYVHDESRITVFVEPAAIKPKHTTDDITMWSYCKICKKDSPTMPMSDSTWNYSFGKYLELLFWSKHLKLHDSTECPHDHRDHIRLFQFRDTWVRIHYDPIDLLEIIVPRARITWKVDNDLKLKNDIFAKIEARWIRFMASVKVRLKTITVDSVLPEKAEDCKTEVERLTKKTQDDQIQLIRRLQETYVNSKYYEVIPFNAVIREMLEAAGEWDTIFNQFEAYFLPDKDLRQLTMIQLKKIFSDNDSRESLPTTEGSASTAETGEPPSQTFSETDEKMSTQPTDVSEATPSEGGAPQEEQADPPKVEEDTAATSNEGALERTEPLDLATPSSPAAVRPAAGPLQQEATPPAALTEQSSTSLAGPSESNNTSQETSVPGTTLSEKVEQLRREHQALNAEAAAKSENASELARPIPERTSSRKSGLTVSPPLVRATSQPIRTLQKSQAASFRGLLKDQKAAAEEAADKSTDSSFKVDKKISERLGLGPSKGPKKPAPSSIPRFVHKKKESKVFAIAKHFEQLSREFEKERIRENRKKRLAQQPRAFLPRTSTKAIVEVYDDVDDAVQEQEPMEDEPTRDVRQDPEPAPPTLHTAHTAPVIPTVTDDSETPAESAETTQPEPQASGDTDDAATANASQGGSDDEGGASDTENGLDDILPDVKELADALEPSTEIPLELPKHQKKSLMKMLTNFWAERSASGWPLLEYPVNQGDHIFIDSDIIVREDEPSSVIAFALSSDDYCAKLADIRRSWQIAIQKTHEAGHADSRSSGLSDTGGEFTVDEGELEKSLLRATGTHLKYQFKEGSATMLCKIFYAEQFDALRRKCGVADRIIESLSRCLKWDSKGGKTKSVFLKTLDDRLVLKALSPVETSAFLRFAPAYFGIMAEALFHDLPSVIAKMLGFFQLIIKNPVTGVEIKLDLLVMENLFYDRSPSRIFDLKGSMRNRKIQSTGEQNEVLLDENMVEFIYESPLFAREHSKKLLRASVWNDTLFLARQNVMDYSLMIAVDEIKKELVVGIIDCIRTYTWDKKLESWIKDRGFAGGGRNRPTVTSPKEYKSRFREAMARYILQAPNCWHQFGSPQMINALRPRFEIEGKPE</sequence>
<dbReference type="SUPFAM" id="SSF57903">
    <property type="entry name" value="FYVE/PHD zinc finger"/>
    <property type="match status" value="1"/>
</dbReference>
<dbReference type="GO" id="GO:0008270">
    <property type="term" value="F:zinc ion binding"/>
    <property type="evidence" value="ECO:0007669"/>
    <property type="project" value="UniProtKB-KW"/>
</dbReference>
<dbReference type="PROSITE" id="PS51455">
    <property type="entry name" value="PIPK"/>
    <property type="match status" value="1"/>
</dbReference>
<feature type="compositionally biased region" description="Acidic residues" evidence="13">
    <location>
        <begin position="2011"/>
        <end position="2025"/>
    </location>
</feature>
<feature type="compositionally biased region" description="Low complexity" evidence="13">
    <location>
        <begin position="579"/>
        <end position="590"/>
    </location>
</feature>
<evidence type="ECO:0000313" key="16">
    <source>
        <dbReference type="EMBL" id="KAH7353738.1"/>
    </source>
</evidence>
<feature type="compositionally biased region" description="Polar residues" evidence="13">
    <location>
        <begin position="591"/>
        <end position="600"/>
    </location>
</feature>
<dbReference type="OrthoDB" id="158357at2759"/>
<keyword evidence="3 12" id="KW-0808">Transferase</keyword>
<dbReference type="Gene3D" id="3.30.800.10">
    <property type="entry name" value="Phosphatidylinositol Phosphate Kinase II Beta"/>
    <property type="match status" value="1"/>
</dbReference>
<dbReference type="GO" id="GO:0000329">
    <property type="term" value="C:fungal-type vacuole membrane"/>
    <property type="evidence" value="ECO:0007669"/>
    <property type="project" value="TreeGrafter"/>
</dbReference>
<evidence type="ECO:0000256" key="10">
    <source>
        <dbReference type="ARBA" id="ARBA00075294"/>
    </source>
</evidence>
<dbReference type="FunFam" id="3.30.800.10:FF:000005">
    <property type="entry name" value="1-phosphatidylinositol-3-phosphate 5-kinase (Fab1)"/>
    <property type="match status" value="1"/>
</dbReference>
<feature type="compositionally biased region" description="Basic and acidic residues" evidence="13">
    <location>
        <begin position="1946"/>
        <end position="1955"/>
    </location>
</feature>
<protein>
    <recommendedName>
        <fullName evidence="2">1-phosphatidylinositol-3-phosphate 5-kinase</fullName>
        <ecNumber evidence="2">2.7.1.150</ecNumber>
    </recommendedName>
    <alternativeName>
        <fullName evidence="10">Type III PIP kinase</fullName>
    </alternativeName>
</protein>
<dbReference type="PANTHER" id="PTHR45748">
    <property type="entry name" value="1-PHOSPHATIDYLINOSITOL 3-PHOSPHATE 5-KINASE-RELATED"/>
    <property type="match status" value="1"/>
</dbReference>
<evidence type="ECO:0000313" key="17">
    <source>
        <dbReference type="Proteomes" id="UP000813385"/>
    </source>
</evidence>
<keyword evidence="8" id="KW-0862">Zinc</keyword>
<evidence type="ECO:0000256" key="2">
    <source>
        <dbReference type="ARBA" id="ARBA00012009"/>
    </source>
</evidence>
<dbReference type="InterPro" id="IPR027483">
    <property type="entry name" value="PInositol-4-P-4/5-kinase_C_sf"/>
</dbReference>
<dbReference type="CDD" id="cd03334">
    <property type="entry name" value="Fab1_TCP"/>
    <property type="match status" value="1"/>
</dbReference>
<keyword evidence="17" id="KW-1185">Reference proteome</keyword>
<evidence type="ECO:0000259" key="14">
    <source>
        <dbReference type="PROSITE" id="PS50178"/>
    </source>
</evidence>
<dbReference type="FunFam" id="3.30.40.10:FF:000283">
    <property type="entry name" value="1-phosphatidylinositol-3-phosphate 5-kinase (Fab1)"/>
    <property type="match status" value="1"/>
</dbReference>
<dbReference type="SMART" id="SM00064">
    <property type="entry name" value="FYVE"/>
    <property type="match status" value="1"/>
</dbReference>
<organism evidence="16 17">
    <name type="scientific">Plectosphaerella cucumerina</name>
    <dbReference type="NCBI Taxonomy" id="40658"/>
    <lineage>
        <taxon>Eukaryota</taxon>
        <taxon>Fungi</taxon>
        <taxon>Dikarya</taxon>
        <taxon>Ascomycota</taxon>
        <taxon>Pezizomycotina</taxon>
        <taxon>Sordariomycetes</taxon>
        <taxon>Hypocreomycetidae</taxon>
        <taxon>Glomerellales</taxon>
        <taxon>Plectosphaerellaceae</taxon>
        <taxon>Plectosphaerella</taxon>
    </lineage>
</organism>
<evidence type="ECO:0000256" key="13">
    <source>
        <dbReference type="SAM" id="MobiDB-lite"/>
    </source>
</evidence>
<evidence type="ECO:0000256" key="7">
    <source>
        <dbReference type="ARBA" id="ARBA00022777"/>
    </source>
</evidence>
<keyword evidence="7 12" id="KW-0418">Kinase</keyword>
<dbReference type="GO" id="GO:0000285">
    <property type="term" value="F:1-phosphatidylinositol-3-phosphate 5-kinase activity"/>
    <property type="evidence" value="ECO:0007669"/>
    <property type="project" value="UniProtKB-EC"/>
</dbReference>
<evidence type="ECO:0000259" key="15">
    <source>
        <dbReference type="PROSITE" id="PS51455"/>
    </source>
</evidence>
<feature type="region of interest" description="Disordered" evidence="13">
    <location>
        <begin position="572"/>
        <end position="606"/>
    </location>
</feature>
<evidence type="ECO:0000256" key="4">
    <source>
        <dbReference type="ARBA" id="ARBA00022723"/>
    </source>
</evidence>
<dbReference type="InterPro" id="IPR017455">
    <property type="entry name" value="Znf_FYVE-rel"/>
</dbReference>
<dbReference type="GO" id="GO:0046854">
    <property type="term" value="P:phosphatidylinositol phosphate biosynthetic process"/>
    <property type="evidence" value="ECO:0007669"/>
    <property type="project" value="TreeGrafter"/>
</dbReference>
<feature type="compositionally biased region" description="Low complexity" evidence="13">
    <location>
        <begin position="1102"/>
        <end position="1114"/>
    </location>
</feature>
<dbReference type="CDD" id="cd17300">
    <property type="entry name" value="PIPKc_PIKfyve"/>
    <property type="match status" value="1"/>
</dbReference>
<evidence type="ECO:0000256" key="9">
    <source>
        <dbReference type="ARBA" id="ARBA00022840"/>
    </source>
</evidence>
<reference evidence="16" key="1">
    <citation type="journal article" date="2021" name="Nat. Commun.">
        <title>Genetic determinants of endophytism in the Arabidopsis root mycobiome.</title>
        <authorList>
            <person name="Mesny F."/>
            <person name="Miyauchi S."/>
            <person name="Thiergart T."/>
            <person name="Pickel B."/>
            <person name="Atanasova L."/>
            <person name="Karlsson M."/>
            <person name="Huettel B."/>
            <person name="Barry K.W."/>
            <person name="Haridas S."/>
            <person name="Chen C."/>
            <person name="Bauer D."/>
            <person name="Andreopoulos W."/>
            <person name="Pangilinan J."/>
            <person name="LaButti K."/>
            <person name="Riley R."/>
            <person name="Lipzen A."/>
            <person name="Clum A."/>
            <person name="Drula E."/>
            <person name="Henrissat B."/>
            <person name="Kohler A."/>
            <person name="Grigoriev I.V."/>
            <person name="Martin F.M."/>
            <person name="Hacquard S."/>
        </authorList>
    </citation>
    <scope>NUCLEOTIDE SEQUENCE</scope>
    <source>
        <strain evidence="16">MPI-CAGE-AT-0016</strain>
    </source>
</reference>
<comment type="catalytic activity">
    <reaction evidence="1">
        <text>a 1,2-diacyl-sn-glycero-3-phospho-(1D-myo-inositol-3-phosphate) + ATP = a 1,2-diacyl-sn-glycero-3-phospho-(1D-myo-inositol-3,5-bisphosphate) + ADP + H(+)</text>
        <dbReference type="Rhea" id="RHEA:13609"/>
        <dbReference type="ChEBI" id="CHEBI:15378"/>
        <dbReference type="ChEBI" id="CHEBI:30616"/>
        <dbReference type="ChEBI" id="CHEBI:57923"/>
        <dbReference type="ChEBI" id="CHEBI:58088"/>
        <dbReference type="ChEBI" id="CHEBI:456216"/>
        <dbReference type="EC" id="2.7.1.150"/>
    </reaction>
</comment>
<feature type="compositionally biased region" description="Polar residues" evidence="13">
    <location>
        <begin position="1623"/>
        <end position="1645"/>
    </location>
</feature>
<dbReference type="InterPro" id="IPR013083">
    <property type="entry name" value="Znf_RING/FYVE/PHD"/>
</dbReference>
<dbReference type="InterPro" id="IPR000306">
    <property type="entry name" value="Znf_FYVE"/>
</dbReference>
<dbReference type="EC" id="2.7.1.150" evidence="2"/>
<dbReference type="GO" id="GO:0010008">
    <property type="term" value="C:endosome membrane"/>
    <property type="evidence" value="ECO:0007669"/>
    <property type="project" value="TreeGrafter"/>
</dbReference>
<evidence type="ECO:0000256" key="11">
    <source>
        <dbReference type="PROSITE-ProRule" id="PRU00091"/>
    </source>
</evidence>
<feature type="compositionally biased region" description="Acidic residues" evidence="13">
    <location>
        <begin position="1929"/>
        <end position="1945"/>
    </location>
</feature>
<feature type="region of interest" description="Disordered" evidence="13">
    <location>
        <begin position="1905"/>
        <end position="2025"/>
    </location>
</feature>
<evidence type="ECO:0000256" key="8">
    <source>
        <dbReference type="ARBA" id="ARBA00022833"/>
    </source>
</evidence>
<dbReference type="FunFam" id="3.50.7.10:FF:000007">
    <property type="entry name" value="1-phosphatidylinositol 3-phosphate 5-kinase isoform X1"/>
    <property type="match status" value="1"/>
</dbReference>
<feature type="compositionally biased region" description="Polar residues" evidence="13">
    <location>
        <begin position="221"/>
        <end position="244"/>
    </location>
</feature>
<feature type="compositionally biased region" description="Polar residues" evidence="13">
    <location>
        <begin position="1079"/>
        <end position="1088"/>
    </location>
</feature>
<feature type="region of interest" description="Disordered" evidence="13">
    <location>
        <begin position="1618"/>
        <end position="1876"/>
    </location>
</feature>
<comment type="caution">
    <text evidence="16">The sequence shown here is derived from an EMBL/GenBank/DDBJ whole genome shotgun (WGS) entry which is preliminary data.</text>
</comment>